<dbReference type="SUPFAM" id="SSF53756">
    <property type="entry name" value="UDP-Glycosyltransferase/glycogen phosphorylase"/>
    <property type="match status" value="1"/>
</dbReference>
<dbReference type="GO" id="GO:0009103">
    <property type="term" value="P:lipopolysaccharide biosynthetic process"/>
    <property type="evidence" value="ECO:0007669"/>
    <property type="project" value="TreeGrafter"/>
</dbReference>
<dbReference type="GO" id="GO:0016757">
    <property type="term" value="F:glycosyltransferase activity"/>
    <property type="evidence" value="ECO:0007669"/>
    <property type="project" value="InterPro"/>
</dbReference>
<evidence type="ECO:0000259" key="3">
    <source>
        <dbReference type="Pfam" id="PF13439"/>
    </source>
</evidence>
<reference evidence="4 5" key="1">
    <citation type="journal article" date="2016" name="Environ. Microbiol.">
        <title>Genomic resolution of a cold subsurface aquifer community provides metabolic insights for novel microbes adapted to high CO concentrations.</title>
        <authorList>
            <person name="Probst A.J."/>
            <person name="Castelle C.J."/>
            <person name="Singh A."/>
            <person name="Brown C.T."/>
            <person name="Anantharaman K."/>
            <person name="Sharon I."/>
            <person name="Hug L.A."/>
            <person name="Burstein D."/>
            <person name="Emerson J.B."/>
            <person name="Thomas B.C."/>
            <person name="Banfield J.F."/>
        </authorList>
    </citation>
    <scope>NUCLEOTIDE SEQUENCE [LARGE SCALE GENOMIC DNA]</scope>
    <source>
        <strain evidence="4">CG2_30_35_20</strain>
    </source>
</reference>
<feature type="domain" description="Glycosyl transferase family 1" evidence="2">
    <location>
        <begin position="215"/>
        <end position="365"/>
    </location>
</feature>
<evidence type="ECO:0000259" key="2">
    <source>
        <dbReference type="Pfam" id="PF00534"/>
    </source>
</evidence>
<gene>
    <name evidence="4" type="ORF">AUK05_01375</name>
</gene>
<dbReference type="EMBL" id="MNZO01000020">
    <property type="protein sequence ID" value="OIP87374.1"/>
    <property type="molecule type" value="Genomic_DNA"/>
</dbReference>
<dbReference type="InterPro" id="IPR001296">
    <property type="entry name" value="Glyco_trans_1"/>
</dbReference>
<protein>
    <recommendedName>
        <fullName evidence="6">Glycosyl transferase family 1 domain-containing protein</fullName>
    </recommendedName>
</protein>
<comment type="caution">
    <text evidence="4">The sequence shown here is derived from an EMBL/GenBank/DDBJ whole genome shotgun (WGS) entry which is preliminary data.</text>
</comment>
<proteinExistence type="predicted"/>
<dbReference type="Pfam" id="PF13439">
    <property type="entry name" value="Glyco_transf_4"/>
    <property type="match status" value="1"/>
</dbReference>
<evidence type="ECO:0000313" key="4">
    <source>
        <dbReference type="EMBL" id="OIP87374.1"/>
    </source>
</evidence>
<evidence type="ECO:0000256" key="1">
    <source>
        <dbReference type="ARBA" id="ARBA00022679"/>
    </source>
</evidence>
<evidence type="ECO:0000313" key="5">
    <source>
        <dbReference type="Proteomes" id="UP000182344"/>
    </source>
</evidence>
<dbReference type="STRING" id="1805376.AUK05_01375"/>
<accession>A0A1J5I4N7</accession>
<dbReference type="Pfam" id="PF00534">
    <property type="entry name" value="Glycos_transf_1"/>
    <property type="match status" value="1"/>
</dbReference>
<sequence>MSRVPIVIKIIIQKMKHIVNKPHIVIDARLYGPKHTGLGRYTKNLLVALIKLPNFNKYKFTLLIYPELKAEIKGDLGKNFNYFITNIRHYSIIEQILLPIILKYLQPDLVHFTHIDKPILYLNKSVVTVHDLIKLFSKGQETTTKFILFYWIRYFAYLLMTHVILKTSYVIVPSNFWRDYIIKKYQFNPQKIITTYEAVDPNLSPKIVNCKLKIENYILYTGNLYPHKNIKIVFQALQQLPKLKLKIISKASVFQKRAVNLVKKLNISSQVEFLGYVPDNKFADIYQNALALVHPAFLEGFSLTGLEAMAQNCPVIASNASCLPEVYSDSVLYFDPSKPNQLIKQIKNLQTNPKLRQQLITKGHQQVAKYSWATCAKLTLDFYSKSISN</sequence>
<dbReference type="Proteomes" id="UP000182344">
    <property type="component" value="Unassembled WGS sequence"/>
</dbReference>
<keyword evidence="1" id="KW-0808">Transferase</keyword>
<dbReference type="Gene3D" id="3.40.50.2000">
    <property type="entry name" value="Glycogen Phosphorylase B"/>
    <property type="match status" value="2"/>
</dbReference>
<dbReference type="InterPro" id="IPR028098">
    <property type="entry name" value="Glyco_trans_4-like_N"/>
</dbReference>
<organism evidence="4 5">
    <name type="scientific">Candidatus Shapirobacteria bacterium CG2_30_35_20</name>
    <dbReference type="NCBI Taxonomy" id="1805376"/>
    <lineage>
        <taxon>Bacteria</taxon>
        <taxon>Candidatus Shapironibacteriota</taxon>
    </lineage>
</organism>
<dbReference type="CDD" id="cd03809">
    <property type="entry name" value="GT4_MtfB-like"/>
    <property type="match status" value="1"/>
</dbReference>
<dbReference type="AlphaFoldDB" id="A0A1J5I4N7"/>
<name>A0A1J5I4N7_9BACT</name>
<feature type="domain" description="Glycosyltransferase subfamily 4-like N-terminal" evidence="3">
    <location>
        <begin position="37"/>
        <end position="202"/>
    </location>
</feature>
<dbReference type="PANTHER" id="PTHR46401:SF2">
    <property type="entry name" value="GLYCOSYLTRANSFERASE WBBK-RELATED"/>
    <property type="match status" value="1"/>
</dbReference>
<evidence type="ECO:0008006" key="6">
    <source>
        <dbReference type="Google" id="ProtNLM"/>
    </source>
</evidence>
<dbReference type="PANTHER" id="PTHR46401">
    <property type="entry name" value="GLYCOSYLTRANSFERASE WBBK-RELATED"/>
    <property type="match status" value="1"/>
</dbReference>